<keyword evidence="2 18" id="KW-0728">SH3 domain</keyword>
<evidence type="ECO:0000256" key="7">
    <source>
        <dbReference type="ARBA" id="ARBA00022692"/>
    </source>
</evidence>
<reference evidence="23" key="1">
    <citation type="submission" date="2021-01" db="EMBL/GenBank/DDBJ databases">
        <authorList>
            <person name="Zahm M."/>
            <person name="Roques C."/>
            <person name="Cabau C."/>
            <person name="Klopp C."/>
            <person name="Donnadieu C."/>
            <person name="Jouanno E."/>
            <person name="Lampietro C."/>
            <person name="Louis A."/>
            <person name="Herpin A."/>
            <person name="Echchiki A."/>
            <person name="Berthelot C."/>
            <person name="Parey E."/>
            <person name="Roest-Crollius H."/>
            <person name="Braasch I."/>
            <person name="Postlethwait J."/>
            <person name="Bobe J."/>
            <person name="Montfort J."/>
            <person name="Bouchez O."/>
            <person name="Begum T."/>
            <person name="Mejri S."/>
            <person name="Adams A."/>
            <person name="Chen W.-J."/>
            <person name="Guiguen Y."/>
        </authorList>
    </citation>
    <scope>NUCLEOTIDE SEQUENCE</scope>
    <source>
        <tissue evidence="23">Blood</tissue>
    </source>
</reference>
<dbReference type="GO" id="GO:0009306">
    <property type="term" value="P:protein secretion"/>
    <property type="evidence" value="ECO:0007669"/>
    <property type="project" value="TreeGrafter"/>
</dbReference>
<evidence type="ECO:0000256" key="10">
    <source>
        <dbReference type="ARBA" id="ARBA00022892"/>
    </source>
</evidence>
<feature type="compositionally biased region" description="Basic and acidic residues" evidence="20">
    <location>
        <begin position="669"/>
        <end position="679"/>
    </location>
</feature>
<evidence type="ECO:0000256" key="16">
    <source>
        <dbReference type="ARBA" id="ARBA00061139"/>
    </source>
</evidence>
<feature type="compositionally biased region" description="Basic and acidic residues" evidence="20">
    <location>
        <begin position="364"/>
        <end position="390"/>
    </location>
</feature>
<protein>
    <recommendedName>
        <fullName evidence="17">Transport and Golgi organization protein 1 homolog</fullName>
    </recommendedName>
</protein>
<proteinExistence type="inferred from homology"/>
<keyword evidence="9" id="KW-0256">Endoplasmic reticulum</keyword>
<organism evidence="23 24">
    <name type="scientific">Albula goreensis</name>
    <dbReference type="NCBI Taxonomy" id="1534307"/>
    <lineage>
        <taxon>Eukaryota</taxon>
        <taxon>Metazoa</taxon>
        <taxon>Chordata</taxon>
        <taxon>Craniata</taxon>
        <taxon>Vertebrata</taxon>
        <taxon>Euteleostomi</taxon>
        <taxon>Actinopterygii</taxon>
        <taxon>Neopterygii</taxon>
        <taxon>Teleostei</taxon>
        <taxon>Albuliformes</taxon>
        <taxon>Albulidae</taxon>
        <taxon>Albula</taxon>
    </lineage>
</organism>
<feature type="compositionally biased region" description="Basic and acidic residues" evidence="20">
    <location>
        <begin position="949"/>
        <end position="968"/>
    </location>
</feature>
<evidence type="ECO:0000256" key="4">
    <source>
        <dbReference type="ARBA" id="ARBA00022481"/>
    </source>
</evidence>
<keyword evidence="4" id="KW-0488">Methylation</keyword>
<feature type="compositionally biased region" description="Acidic residues" evidence="20">
    <location>
        <begin position="638"/>
        <end position="662"/>
    </location>
</feature>
<sequence length="1855" mass="207553">MAVNVFSFYLFVLLLYTTISKAAADRRFSDFKRCADEECSMLLCRGKAAQDFIGPDCRFLSFKKGETIYVYYKLSGKRADAWAGSVGSRFGYFPKDLLLINHVYTDKELEVPAEETDFVCFDSGFDKFDNYDLEILFSSSVLSTEDGDSEEEKVESEGQQEIDHSAEKDSETVDDNGAIEDFGREDNTEEVGEDRELDDLESMDSSHLPSEMQTKNEDTKGLETDMQIEMADESIKDDLLGDENNGDSVSQDLEPEPESTSDTLLEVIVEPLPKEDAGAENLDKVSEGQEVPDLKTRLGSTFDVVASDDEETRLVTPYYDEEEREDLDDPPSEHDRADDSKNVPLLSFSDENAQLESEVALDFSHSEKEKSVQETVAEEQKEEKGAKENKSMWTSLGDTVFAIVSGGEMTNDVSSSEEEDEEDDLDSHTVADKATDQETDHVQLMTSNSDPEVPSQDEFIFEEPSEDNIEISETDVPDSSLNDLPLKEKMAEEIFPDEPASEMEGQSNSVGHPDSATAVTEEEPGSPDEGNLDFQTIPGESPQTLAGQDETFVPEQENVKLENSAHSEGPSPEDDSDEKVAIEEENAAAKRDEQTAAELNLEMEPDMKTDQKIRRAKKELKSLFENTLEREKLKPSSEEEEELEEQRERDYNEEEELLEDENAMLSSSIKDHLDTKEEDISSVNEDAGTKEPQTDVELEASNAKNDTIEIEETFSNPSIVEDHGANAQSAESRAEKDSDSADYSKSHLSSLELPGEHKNEKPDGQEVEYSQSVKQLTVLRSYFEDKDMDRIRKYLSPQHLFRVEVMFTNLEQELKAVRQSQSDSSEDIEKTLEGVLEASETSILDEIERMLDARELKSTDLQQMDGAMFDEEAAILDDFQELAFRLRQRYSTVSDSEPLASENQTPIDKEEEHPEVLESPLENLTTTATAEEREIKEPLDSTLDSSLHAPDRSFEEDGGHFNKNKENQGIFKEPEEIQKGPQAILENPLDVGFGFEVEQPSSGSLDTASVSDFREEDLKGSSSSSILSDIGSVLLLAQECFGVYSEMLIAALPEEWQPGPTFHGLPWRAVASTAAVGIITFLAFIWRTVLAVKSKTYLLTEKQLAQKITQLCDEKSEALAKISDLKKKIVECEEQLKESEKSACSTQRENAELKESFRDLQKRSQKMSVEMEGLNTEMAKERRHNMEQNEIISKTEKEIEKLKRIIKGNKEELSKVQVHMDEARIREEALKAQVTSFQKENTTLKDKKKSLLREARDWEEKHKDLSDKIKVFQKSQKELEDTLEHKENEIEVLSDCIAELRQLEACDSTELQKGGAPVLANGEAVDKKSDAMKNRIKQMMDVSRVKTTLSIVEDERNRYLEKLLTEEKQRHELEEQIKKLEHDRASLQGEKCQLENQFNTIQQKLEIMNELYQQKENALQQKLTQEEFERREKETKLSEVDGKALRAEEELRAYKLRIQEIEEELQKTERSYKTQIAAHEKKAHENWLNARASERALVEEKRETANLRQKLVEVNDKLAEFQRPLFKPTPGRPDQQIPPHRRGDSYGPSPLSGGAPSPPLMIEGPGRPPSAPVGRRNEPFGRPPSEPHGRYSDLGHPLPPRPDVCGPRTSSPSSLDASQNAPVESEAQSSPQPTQEAPEAVSAERINKSQGSSFLGSPIRDFPVPGLPPKGPGPIPPPMGGPHLPPGQGPPPPMPAPHNGHPPMIPPGAPGHDPRLPPPRPGPGMGPYGPPRPYVPLPPPYIRGPPPPMRDYPMGPPPFGPQDFHPEMREPLHGPRDYPGPPRPLPPGAIPPPGPPGGRDHTGPGPLPPPQPHMGVGPRNFPEGPHHGPDTRRDSIPPQTGGPPRDTPTTQLNGP</sequence>
<evidence type="ECO:0000256" key="13">
    <source>
        <dbReference type="ARBA" id="ARBA00023054"/>
    </source>
</evidence>
<evidence type="ECO:0000256" key="5">
    <source>
        <dbReference type="ARBA" id="ARBA00022483"/>
    </source>
</evidence>
<feature type="compositionally biased region" description="Basic and acidic residues" evidence="20">
    <location>
        <begin position="578"/>
        <end position="594"/>
    </location>
</feature>
<feature type="compositionally biased region" description="Basic and acidic residues" evidence="20">
    <location>
        <begin position="331"/>
        <end position="341"/>
    </location>
</feature>
<feature type="compositionally biased region" description="Acidic residues" evidence="20">
    <location>
        <begin position="145"/>
        <end position="160"/>
    </location>
</feature>
<dbReference type="SUPFAM" id="SSF50044">
    <property type="entry name" value="SH3-domain"/>
    <property type="match status" value="1"/>
</dbReference>
<keyword evidence="14" id="KW-0472">Membrane</keyword>
<evidence type="ECO:0000313" key="23">
    <source>
        <dbReference type="EMBL" id="KAI1897721.1"/>
    </source>
</evidence>
<feature type="region of interest" description="Disordered" evidence="20">
    <location>
        <begin position="625"/>
        <end position="769"/>
    </location>
</feature>
<accession>A0A8T3DL51</accession>
<keyword evidence="10" id="KW-0931">ER-Golgi transport</keyword>
<evidence type="ECO:0000256" key="20">
    <source>
        <dbReference type="SAM" id="MobiDB-lite"/>
    </source>
</evidence>
<feature type="compositionally biased region" description="Polar residues" evidence="20">
    <location>
        <begin position="203"/>
        <end position="213"/>
    </location>
</feature>
<feature type="signal peptide" evidence="21">
    <location>
        <begin position="1"/>
        <end position="24"/>
    </location>
</feature>
<feature type="compositionally biased region" description="Polar residues" evidence="20">
    <location>
        <begin position="893"/>
        <end position="906"/>
    </location>
</feature>
<evidence type="ECO:0000256" key="12">
    <source>
        <dbReference type="ARBA" id="ARBA00022989"/>
    </source>
</evidence>
<feature type="domain" description="SH3" evidence="22">
    <location>
        <begin position="41"/>
        <end position="103"/>
    </location>
</feature>
<keyword evidence="24" id="KW-1185">Reference proteome</keyword>
<feature type="compositionally biased region" description="Basic and acidic residues" evidence="20">
    <location>
        <begin position="732"/>
        <end position="745"/>
    </location>
</feature>
<evidence type="ECO:0000256" key="11">
    <source>
        <dbReference type="ARBA" id="ARBA00022927"/>
    </source>
</evidence>
<comment type="similarity">
    <text evidence="16">Belongs to the MIA/OTOR family. Tango1 subfamily.</text>
</comment>
<feature type="compositionally biased region" description="Acidic residues" evidence="20">
    <location>
        <begin position="319"/>
        <end position="330"/>
    </location>
</feature>
<dbReference type="InterPro" id="IPR001452">
    <property type="entry name" value="SH3_domain"/>
</dbReference>
<dbReference type="Gene3D" id="2.30.30.40">
    <property type="entry name" value="SH3 Domains"/>
    <property type="match status" value="1"/>
</dbReference>
<dbReference type="OrthoDB" id="6022771at2759"/>
<dbReference type="PANTHER" id="PTHR23158:SF54">
    <property type="entry name" value="TRANSPORT AND GOLGI ORGANIZATION PROTEIN 1 HOMOLOG"/>
    <property type="match status" value="1"/>
</dbReference>
<feature type="compositionally biased region" description="Polar residues" evidence="20">
    <location>
        <begin position="1608"/>
        <end position="1635"/>
    </location>
</feature>
<dbReference type="InterPro" id="IPR036028">
    <property type="entry name" value="SH3-like_dom_sf"/>
</dbReference>
<feature type="compositionally biased region" description="Pro residues" evidence="20">
    <location>
        <begin position="1716"/>
        <end position="1760"/>
    </location>
</feature>
<evidence type="ECO:0000259" key="22">
    <source>
        <dbReference type="PROSITE" id="PS50002"/>
    </source>
</evidence>
<dbReference type="PANTHER" id="PTHR23158">
    <property type="entry name" value="MELANOMA INHIBITORY ACTIVITY-RELATED"/>
    <property type="match status" value="1"/>
</dbReference>
<evidence type="ECO:0000256" key="9">
    <source>
        <dbReference type="ARBA" id="ARBA00022824"/>
    </source>
</evidence>
<keyword evidence="3" id="KW-0813">Transport</keyword>
<dbReference type="GO" id="GO:0048731">
    <property type="term" value="P:system development"/>
    <property type="evidence" value="ECO:0007669"/>
    <property type="project" value="UniProtKB-ARBA"/>
</dbReference>
<dbReference type="GO" id="GO:0006888">
    <property type="term" value="P:endoplasmic reticulum to Golgi vesicle-mediated transport"/>
    <property type="evidence" value="ECO:0007669"/>
    <property type="project" value="TreeGrafter"/>
</dbReference>
<comment type="subcellular location">
    <subcellularLocation>
        <location evidence="1">Endoplasmic reticulum membrane</location>
        <topology evidence="1">Single-pass membrane protein</topology>
    </subcellularLocation>
</comment>
<dbReference type="PROSITE" id="PS50002">
    <property type="entry name" value="SH3"/>
    <property type="match status" value="1"/>
</dbReference>
<dbReference type="InterPro" id="IPR051500">
    <property type="entry name" value="cTAGE_MIA/OTOR"/>
</dbReference>
<evidence type="ECO:0000256" key="3">
    <source>
        <dbReference type="ARBA" id="ARBA00022448"/>
    </source>
</evidence>
<keyword evidence="11" id="KW-0653">Protein transport</keyword>
<comment type="caution">
    <text evidence="23">The sequence shown here is derived from an EMBL/GenBank/DDBJ whole genome shotgun (WGS) entry which is preliminary data.</text>
</comment>
<evidence type="ECO:0000256" key="6">
    <source>
        <dbReference type="ARBA" id="ARBA00022553"/>
    </source>
</evidence>
<dbReference type="EMBL" id="JAERUA010000007">
    <property type="protein sequence ID" value="KAI1897721.1"/>
    <property type="molecule type" value="Genomic_DNA"/>
</dbReference>
<feature type="compositionally biased region" description="Acidic residues" evidence="20">
    <location>
        <begin position="459"/>
        <end position="476"/>
    </location>
</feature>
<feature type="compositionally biased region" description="Acidic residues" evidence="20">
    <location>
        <begin position="187"/>
        <end position="202"/>
    </location>
</feature>
<evidence type="ECO:0000256" key="17">
    <source>
        <dbReference type="ARBA" id="ARBA00068894"/>
    </source>
</evidence>
<dbReference type="Proteomes" id="UP000829720">
    <property type="component" value="Unassembled WGS sequence"/>
</dbReference>
<feature type="compositionally biased region" description="Pro residues" evidence="20">
    <location>
        <begin position="1778"/>
        <end position="1796"/>
    </location>
</feature>
<dbReference type="GO" id="GO:0005789">
    <property type="term" value="C:endoplasmic reticulum membrane"/>
    <property type="evidence" value="ECO:0007669"/>
    <property type="project" value="UniProtKB-SubCell"/>
</dbReference>
<feature type="compositionally biased region" description="Basic and acidic residues" evidence="20">
    <location>
        <begin position="754"/>
        <end position="764"/>
    </location>
</feature>
<dbReference type="GO" id="GO:0070971">
    <property type="term" value="C:endoplasmic reticulum exit site"/>
    <property type="evidence" value="ECO:0007669"/>
    <property type="project" value="TreeGrafter"/>
</dbReference>
<feature type="compositionally biased region" description="Basic and acidic residues" evidence="20">
    <location>
        <begin position="930"/>
        <end position="939"/>
    </location>
</feature>
<feature type="compositionally biased region" description="Basic and acidic residues" evidence="20">
    <location>
        <begin position="1824"/>
        <end position="1835"/>
    </location>
</feature>
<feature type="compositionally biased region" description="Acidic residues" evidence="20">
    <location>
        <begin position="415"/>
        <end position="425"/>
    </location>
</feature>
<evidence type="ECO:0000256" key="15">
    <source>
        <dbReference type="ARBA" id="ARBA00023180"/>
    </source>
</evidence>
<feature type="region of interest" description="Disordered" evidence="20">
    <location>
        <begin position="142"/>
        <end position="611"/>
    </location>
</feature>
<evidence type="ECO:0000256" key="8">
    <source>
        <dbReference type="ARBA" id="ARBA00022729"/>
    </source>
</evidence>
<feature type="region of interest" description="Disordered" evidence="20">
    <location>
        <begin position="1520"/>
        <end position="1855"/>
    </location>
</feature>
<feature type="compositionally biased region" description="Basic and acidic residues" evidence="20">
    <location>
        <begin position="1575"/>
        <end position="1593"/>
    </location>
</feature>
<keyword evidence="12" id="KW-1133">Transmembrane helix</keyword>
<gene>
    <name evidence="23" type="ORF">AGOR_G00086190</name>
</gene>
<feature type="compositionally biased region" description="Basic and acidic residues" evidence="20">
    <location>
        <begin position="214"/>
        <end position="223"/>
    </location>
</feature>
<feature type="compositionally biased region" description="Basic and acidic residues" evidence="20">
    <location>
        <begin position="625"/>
        <end position="637"/>
    </location>
</feature>
<evidence type="ECO:0000256" key="18">
    <source>
        <dbReference type="PROSITE-ProRule" id="PRU00192"/>
    </source>
</evidence>
<evidence type="ECO:0000256" key="14">
    <source>
        <dbReference type="ARBA" id="ARBA00023136"/>
    </source>
</evidence>
<dbReference type="PRINTS" id="PR01217">
    <property type="entry name" value="PRICHEXTENSN"/>
</dbReference>
<dbReference type="Pfam" id="PF07653">
    <property type="entry name" value="SH3_2"/>
    <property type="match status" value="1"/>
</dbReference>
<dbReference type="GO" id="GO:0035459">
    <property type="term" value="P:vesicle cargo loading"/>
    <property type="evidence" value="ECO:0007669"/>
    <property type="project" value="TreeGrafter"/>
</dbReference>
<dbReference type="SMART" id="SM00326">
    <property type="entry name" value="SH3"/>
    <property type="match status" value="1"/>
</dbReference>
<evidence type="ECO:0000256" key="19">
    <source>
        <dbReference type="SAM" id="Coils"/>
    </source>
</evidence>
<dbReference type="CDD" id="cd11893">
    <property type="entry name" value="SH3_MIA3"/>
    <property type="match status" value="1"/>
</dbReference>
<evidence type="ECO:0000256" key="1">
    <source>
        <dbReference type="ARBA" id="ARBA00004389"/>
    </source>
</evidence>
<feature type="compositionally biased region" description="Basic and acidic residues" evidence="20">
    <location>
        <begin position="426"/>
        <end position="441"/>
    </location>
</feature>
<feature type="compositionally biased region" description="Basic and acidic residues" evidence="20">
    <location>
        <begin position="161"/>
        <end position="171"/>
    </location>
</feature>
<evidence type="ECO:0000256" key="21">
    <source>
        <dbReference type="SAM" id="SignalP"/>
    </source>
</evidence>
<dbReference type="GO" id="GO:0006887">
    <property type="term" value="P:exocytosis"/>
    <property type="evidence" value="ECO:0007669"/>
    <property type="project" value="UniProtKB-KW"/>
</dbReference>
<feature type="region of interest" description="Disordered" evidence="20">
    <location>
        <begin position="893"/>
        <end position="968"/>
    </location>
</feature>
<evidence type="ECO:0000313" key="24">
    <source>
        <dbReference type="Proteomes" id="UP000829720"/>
    </source>
</evidence>
<keyword evidence="5" id="KW-0268">Exocytosis</keyword>
<keyword evidence="13 19" id="KW-0175">Coiled coil</keyword>
<feature type="compositionally biased region" description="Pro residues" evidence="20">
    <location>
        <begin position="1665"/>
        <end position="1696"/>
    </location>
</feature>
<feature type="coiled-coil region" evidence="19">
    <location>
        <begin position="1108"/>
        <end position="1303"/>
    </location>
</feature>
<feature type="compositionally biased region" description="Basic and acidic residues" evidence="20">
    <location>
        <begin position="907"/>
        <end position="916"/>
    </location>
</feature>
<name>A0A8T3DL51_9TELE</name>
<dbReference type="FunFam" id="2.30.30.40:FF:000162">
    <property type="entry name" value="MIA SH3 domain ER export factor 3"/>
    <property type="match status" value="1"/>
</dbReference>
<feature type="compositionally biased region" description="Basic and acidic residues" evidence="20">
    <location>
        <begin position="272"/>
        <end position="296"/>
    </location>
</feature>
<feature type="compositionally biased region" description="Basic and acidic residues" evidence="20">
    <location>
        <begin position="1764"/>
        <end position="1776"/>
    </location>
</feature>
<keyword evidence="7" id="KW-0812">Transmembrane</keyword>
<evidence type="ECO:0000256" key="2">
    <source>
        <dbReference type="ARBA" id="ARBA00022443"/>
    </source>
</evidence>
<feature type="chain" id="PRO_5035867534" description="Transport and Golgi organization protein 1 homolog" evidence="21">
    <location>
        <begin position="25"/>
        <end position="1855"/>
    </location>
</feature>
<feature type="coiled-coil region" evidence="19">
    <location>
        <begin position="1356"/>
        <end position="1517"/>
    </location>
</feature>
<keyword evidence="15" id="KW-0325">Glycoprotein</keyword>
<keyword evidence="8 21" id="KW-0732">Signal</keyword>
<keyword evidence="6" id="KW-0597">Phosphoprotein</keyword>